<sequence>MATDRSTHDFPLRPTDPRPRRLRQRPALGKALLLGALLLPLAACGGHGGMMTGSPRGGDGLESPYGSFLAARHARITNENGLAADYYLKALQEDPDSSLLAQGAFLALLADGRVAEATTLVPALRQHNPGDYLPRMTDAASHMLARDYDGVLKLVADGPNTGIHAAFNPLLAAFAYAGKGDADNAMANLQKLERHPLLSGVVAHLKPLMLDMLNQVEPADAAYREAIDGTERPGTRLVGAYASFLERHGRAGDARQLLNQQLALNPDNPILLHALKQFEPGNKQAPVPLLSNAVDGLAEAMFASASAFGRGDGGELAELHLQLALFLRPDLDDARMLLGDIYESRDRWQDALRAYSAVSTNSAYTETARLRAAWCISELGRPDEAVRVLKAAAAADPKSPRPLLTLADLYRQRESWDDAAKYYTAALANIDHVEPRHWTIFFGRGIAYERARQWDKAEADMLKALELQPDQPSVLNYLGYSWVDMHRNMEQATRMIERAAALRPNDGAIIDSLGWALYRQGRYGDAVNQLERAVELRGGDAVITDHLGDAYWRVGRHEEARFQWRRALGLKPEQELQLQLQRKVDSGLDPVAAKN</sequence>
<accession>A0ABV7VAG9</accession>
<feature type="repeat" description="TPR" evidence="1">
    <location>
        <begin position="541"/>
        <end position="574"/>
    </location>
</feature>
<dbReference type="PROSITE" id="PS50005">
    <property type="entry name" value="TPR"/>
    <property type="match status" value="2"/>
</dbReference>
<dbReference type="Pfam" id="PF13432">
    <property type="entry name" value="TPR_16"/>
    <property type="match status" value="3"/>
</dbReference>
<feature type="region of interest" description="Disordered" evidence="2">
    <location>
        <begin position="1"/>
        <end position="22"/>
    </location>
</feature>
<reference evidence="4" key="1">
    <citation type="journal article" date="2019" name="Int. J. Syst. Evol. Microbiol.">
        <title>The Global Catalogue of Microorganisms (GCM) 10K type strain sequencing project: providing services to taxonomists for standard genome sequencing and annotation.</title>
        <authorList>
            <consortium name="The Broad Institute Genomics Platform"/>
            <consortium name="The Broad Institute Genome Sequencing Center for Infectious Disease"/>
            <person name="Wu L."/>
            <person name="Ma J."/>
        </authorList>
    </citation>
    <scope>NUCLEOTIDE SEQUENCE [LARGE SCALE GENOMIC DNA]</scope>
    <source>
        <strain evidence="4">KCTC 42182</strain>
    </source>
</reference>
<feature type="repeat" description="TPR" evidence="1">
    <location>
        <begin position="438"/>
        <end position="471"/>
    </location>
</feature>
<dbReference type="Gene3D" id="1.25.40.10">
    <property type="entry name" value="Tetratricopeptide repeat domain"/>
    <property type="match status" value="3"/>
</dbReference>
<keyword evidence="1" id="KW-0802">TPR repeat</keyword>
<dbReference type="SUPFAM" id="SSF48452">
    <property type="entry name" value="TPR-like"/>
    <property type="match status" value="2"/>
</dbReference>
<evidence type="ECO:0000313" key="3">
    <source>
        <dbReference type="EMBL" id="MFC3674093.1"/>
    </source>
</evidence>
<gene>
    <name evidence="3" type="ORF">ACFOOQ_00970</name>
</gene>
<dbReference type="EMBL" id="JBHRYJ010000001">
    <property type="protein sequence ID" value="MFC3674093.1"/>
    <property type="molecule type" value="Genomic_DNA"/>
</dbReference>
<evidence type="ECO:0000256" key="1">
    <source>
        <dbReference type="PROSITE-ProRule" id="PRU00339"/>
    </source>
</evidence>
<keyword evidence="4" id="KW-1185">Reference proteome</keyword>
<protein>
    <submittedName>
        <fullName evidence="3">Tetratricopeptide repeat protein</fullName>
    </submittedName>
</protein>
<dbReference type="InterPro" id="IPR011990">
    <property type="entry name" value="TPR-like_helical_dom_sf"/>
</dbReference>
<evidence type="ECO:0000256" key="2">
    <source>
        <dbReference type="SAM" id="MobiDB-lite"/>
    </source>
</evidence>
<dbReference type="SMART" id="SM00028">
    <property type="entry name" value="TPR"/>
    <property type="match status" value="8"/>
</dbReference>
<dbReference type="Proteomes" id="UP001595711">
    <property type="component" value="Unassembled WGS sequence"/>
</dbReference>
<dbReference type="RefSeq" id="WP_379720410.1">
    <property type="nucleotide sequence ID" value="NZ_JBHRYJ010000001.1"/>
</dbReference>
<evidence type="ECO:0000313" key="4">
    <source>
        <dbReference type="Proteomes" id="UP001595711"/>
    </source>
</evidence>
<dbReference type="PANTHER" id="PTHR12558:SF13">
    <property type="entry name" value="CELL DIVISION CYCLE PROTEIN 27 HOMOLOG"/>
    <property type="match status" value="1"/>
</dbReference>
<comment type="caution">
    <text evidence="3">The sequence shown here is derived from an EMBL/GenBank/DDBJ whole genome shotgun (WGS) entry which is preliminary data.</text>
</comment>
<feature type="compositionally biased region" description="Basic and acidic residues" evidence="2">
    <location>
        <begin position="1"/>
        <end position="19"/>
    </location>
</feature>
<dbReference type="InterPro" id="IPR019734">
    <property type="entry name" value="TPR_rpt"/>
</dbReference>
<proteinExistence type="predicted"/>
<organism evidence="3 4">
    <name type="scientific">Ferrovibrio xuzhouensis</name>
    <dbReference type="NCBI Taxonomy" id="1576914"/>
    <lineage>
        <taxon>Bacteria</taxon>
        <taxon>Pseudomonadati</taxon>
        <taxon>Pseudomonadota</taxon>
        <taxon>Alphaproteobacteria</taxon>
        <taxon>Rhodospirillales</taxon>
        <taxon>Rhodospirillaceae</taxon>
        <taxon>Ferrovibrio</taxon>
    </lineage>
</organism>
<name>A0ABV7VAG9_9PROT</name>
<dbReference type="PANTHER" id="PTHR12558">
    <property type="entry name" value="CELL DIVISION CYCLE 16,23,27"/>
    <property type="match status" value="1"/>
</dbReference>